<evidence type="ECO:0000313" key="3">
    <source>
        <dbReference type="Proteomes" id="UP001239215"/>
    </source>
</evidence>
<dbReference type="Pfam" id="PF02814">
    <property type="entry name" value="UreE_N"/>
    <property type="match status" value="1"/>
</dbReference>
<dbReference type="SMART" id="SM00988">
    <property type="entry name" value="UreE_N"/>
    <property type="match status" value="1"/>
</dbReference>
<accession>A0AAJ1U153</accession>
<evidence type="ECO:0000313" key="2">
    <source>
        <dbReference type="EMBL" id="MDQ1106051.1"/>
    </source>
</evidence>
<dbReference type="InterPro" id="IPR036118">
    <property type="entry name" value="UreE_N_sf"/>
</dbReference>
<dbReference type="Proteomes" id="UP001239215">
    <property type="component" value="Unassembled WGS sequence"/>
</dbReference>
<gene>
    <name evidence="2" type="ORF">QE405_003335</name>
</gene>
<dbReference type="RefSeq" id="WP_307202852.1">
    <property type="nucleotide sequence ID" value="NZ_JAUTAN010000001.1"/>
</dbReference>
<dbReference type="Gene3D" id="2.60.260.20">
    <property type="entry name" value="Urease metallochaperone UreE, N-terminal domain"/>
    <property type="match status" value="1"/>
</dbReference>
<dbReference type="EMBL" id="JAUTAN010000001">
    <property type="protein sequence ID" value="MDQ1106051.1"/>
    <property type="molecule type" value="Genomic_DNA"/>
</dbReference>
<reference evidence="2" key="1">
    <citation type="submission" date="2023-07" db="EMBL/GenBank/DDBJ databases">
        <title>Functional and genomic diversity of the sorghum phyllosphere microbiome.</title>
        <authorList>
            <person name="Shade A."/>
        </authorList>
    </citation>
    <scope>NUCLEOTIDE SEQUENCE</scope>
    <source>
        <strain evidence="2">SORGH_AS_1067</strain>
    </source>
</reference>
<organism evidence="2 3">
    <name type="scientific">Nocardioides zeae</name>
    <dbReference type="NCBI Taxonomy" id="1457234"/>
    <lineage>
        <taxon>Bacteria</taxon>
        <taxon>Bacillati</taxon>
        <taxon>Actinomycetota</taxon>
        <taxon>Actinomycetes</taxon>
        <taxon>Propionibacteriales</taxon>
        <taxon>Nocardioidaceae</taxon>
        <taxon>Nocardioides</taxon>
    </lineage>
</organism>
<protein>
    <submittedName>
        <fullName evidence="2">Urease accessory protein</fullName>
    </submittedName>
</protein>
<name>A0AAJ1U153_9ACTN</name>
<feature type="domain" description="UreE urease accessory N-terminal" evidence="1">
    <location>
        <begin position="16"/>
        <end position="79"/>
    </location>
</feature>
<proteinExistence type="predicted"/>
<dbReference type="InterPro" id="IPR004029">
    <property type="entry name" value="UreE_N"/>
</dbReference>
<dbReference type="AlphaFoldDB" id="A0AAJ1U153"/>
<evidence type="ECO:0000259" key="1">
    <source>
        <dbReference type="SMART" id="SM00988"/>
    </source>
</evidence>
<sequence length="147" mass="16442">MHKLFEIVGHRSDDGVHDRLHDLEHRGLVVRLVLPTAELGRRRFRATGSDGQEYGVALDREAVLRDGSVLRLDADGAVVVEVEEPATLTLRATSREGAMQLGWHAGHLHWRVRMEDDLLVVLLDGPAADHLARIRPWLDRGAVEVVE</sequence>
<comment type="caution">
    <text evidence="2">The sequence shown here is derived from an EMBL/GenBank/DDBJ whole genome shotgun (WGS) entry which is preliminary data.</text>
</comment>
<dbReference type="SUPFAM" id="SSF69287">
    <property type="entry name" value="Urease metallochaperone UreE, N-terminal domain"/>
    <property type="match status" value="1"/>
</dbReference>